<dbReference type="GO" id="GO:0031436">
    <property type="term" value="C:BRCA1-BARD1 complex"/>
    <property type="evidence" value="ECO:0007669"/>
    <property type="project" value="TreeGrafter"/>
</dbReference>
<dbReference type="PANTHER" id="PTHR24171">
    <property type="entry name" value="ANKYRIN REPEAT DOMAIN-CONTAINING PROTEIN 39-RELATED"/>
    <property type="match status" value="1"/>
</dbReference>
<keyword evidence="2 3" id="KW-0040">ANK repeat</keyword>
<dbReference type="PROSITE" id="PS50297">
    <property type="entry name" value="ANK_REP_REGION"/>
    <property type="match status" value="2"/>
</dbReference>
<evidence type="ECO:0000256" key="1">
    <source>
        <dbReference type="ARBA" id="ARBA00022737"/>
    </source>
</evidence>
<protein>
    <submittedName>
        <fullName evidence="4">Oxysterol-binding protein-related protein 1</fullName>
    </submittedName>
</protein>
<evidence type="ECO:0000256" key="3">
    <source>
        <dbReference type="PROSITE-ProRule" id="PRU00023"/>
    </source>
</evidence>
<dbReference type="InterPro" id="IPR036770">
    <property type="entry name" value="Ankyrin_rpt-contain_sf"/>
</dbReference>
<dbReference type="AlphaFoldDB" id="A0A8D8WUP2"/>
<dbReference type="GO" id="GO:0085020">
    <property type="term" value="P:protein K6-linked ubiquitination"/>
    <property type="evidence" value="ECO:0007669"/>
    <property type="project" value="TreeGrafter"/>
</dbReference>
<name>A0A8D8WUP2_9HEMI</name>
<accession>A0A8D8WUP2</accession>
<feature type="repeat" description="ANK" evidence="3">
    <location>
        <begin position="109"/>
        <end position="141"/>
    </location>
</feature>
<keyword evidence="1" id="KW-0677">Repeat</keyword>
<dbReference type="Pfam" id="PF12796">
    <property type="entry name" value="Ank_2"/>
    <property type="match status" value="1"/>
</dbReference>
<evidence type="ECO:0000313" key="4">
    <source>
        <dbReference type="EMBL" id="CAG6673183.1"/>
    </source>
</evidence>
<dbReference type="Gene3D" id="1.25.40.20">
    <property type="entry name" value="Ankyrin repeat-containing domain"/>
    <property type="match status" value="1"/>
</dbReference>
<dbReference type="PROSITE" id="PS50088">
    <property type="entry name" value="ANK_REPEAT"/>
    <property type="match status" value="2"/>
</dbReference>
<dbReference type="PRINTS" id="PR01415">
    <property type="entry name" value="ANKYRIN"/>
</dbReference>
<dbReference type="GO" id="GO:0004842">
    <property type="term" value="F:ubiquitin-protein transferase activity"/>
    <property type="evidence" value="ECO:0007669"/>
    <property type="project" value="TreeGrafter"/>
</dbReference>
<organism evidence="4">
    <name type="scientific">Cacopsylla melanoneura</name>
    <dbReference type="NCBI Taxonomy" id="428564"/>
    <lineage>
        <taxon>Eukaryota</taxon>
        <taxon>Metazoa</taxon>
        <taxon>Ecdysozoa</taxon>
        <taxon>Arthropoda</taxon>
        <taxon>Hexapoda</taxon>
        <taxon>Insecta</taxon>
        <taxon>Pterygota</taxon>
        <taxon>Neoptera</taxon>
        <taxon>Paraneoptera</taxon>
        <taxon>Hemiptera</taxon>
        <taxon>Sternorrhyncha</taxon>
        <taxon>Psylloidea</taxon>
        <taxon>Psyllidae</taxon>
        <taxon>Psyllinae</taxon>
        <taxon>Cacopsylla</taxon>
    </lineage>
</organism>
<dbReference type="SUPFAM" id="SSF48403">
    <property type="entry name" value="Ankyrin repeat"/>
    <property type="match status" value="1"/>
</dbReference>
<feature type="repeat" description="ANK" evidence="3">
    <location>
        <begin position="76"/>
        <end position="108"/>
    </location>
</feature>
<dbReference type="PANTHER" id="PTHR24171:SF8">
    <property type="entry name" value="BRCA1-ASSOCIATED RING DOMAIN PROTEIN 1"/>
    <property type="match status" value="1"/>
</dbReference>
<dbReference type="SMART" id="SM00248">
    <property type="entry name" value="ANK"/>
    <property type="match status" value="3"/>
</dbReference>
<evidence type="ECO:0000256" key="2">
    <source>
        <dbReference type="ARBA" id="ARBA00023043"/>
    </source>
</evidence>
<proteinExistence type="predicted"/>
<dbReference type="EMBL" id="HBUF01230521">
    <property type="protein sequence ID" value="CAG6673183.1"/>
    <property type="molecule type" value="Transcribed_RNA"/>
</dbReference>
<sequence length="245" mass="27312">MTERNSGSDSNSSSEEEPTYSLSAELDKLSLKEIHELFLYQCRNGQLEKIKLLLDHCKDKYVEINLSQKGESKSNLGWTPLHLASYFGHKSVVEFLLDQGVDINAVNDAGDTALHKAAFVGREDIVCLLISKNANINIVNGEGRTPRDVCKHNDEARKLLAAAEKTEGLQKEQKLLNAARANDLDSINSLAKESKYSICFPAERGHASQHQLCGRAREYCPPLCRIQGTQGSCHTLVAEWNKYEH</sequence>
<reference evidence="4" key="1">
    <citation type="submission" date="2021-05" db="EMBL/GenBank/DDBJ databases">
        <authorList>
            <person name="Alioto T."/>
            <person name="Alioto T."/>
            <person name="Gomez Garrido J."/>
        </authorList>
    </citation>
    <scope>NUCLEOTIDE SEQUENCE</scope>
</reference>
<dbReference type="GO" id="GO:0070531">
    <property type="term" value="C:BRCA1-A complex"/>
    <property type="evidence" value="ECO:0007669"/>
    <property type="project" value="TreeGrafter"/>
</dbReference>
<dbReference type="InterPro" id="IPR002110">
    <property type="entry name" value="Ankyrin_rpt"/>
</dbReference>